<dbReference type="SUPFAM" id="SSF88946">
    <property type="entry name" value="Sigma2 domain of RNA polymerase sigma factors"/>
    <property type="match status" value="1"/>
</dbReference>
<evidence type="ECO:0008006" key="9">
    <source>
        <dbReference type="Google" id="ProtNLM"/>
    </source>
</evidence>
<comment type="similarity">
    <text evidence="1">Belongs to the sigma-70 factor family. ECF subfamily.</text>
</comment>
<evidence type="ECO:0000259" key="6">
    <source>
        <dbReference type="Pfam" id="PF08281"/>
    </source>
</evidence>
<keyword evidence="3" id="KW-0731">Sigma factor</keyword>
<keyword evidence="2" id="KW-0805">Transcription regulation</keyword>
<protein>
    <recommendedName>
        <fullName evidence="9">RNA polymerase sigma-70 factor</fullName>
    </recommendedName>
</protein>
<name>A0A2S9IYC5_9SPHI</name>
<evidence type="ECO:0000256" key="3">
    <source>
        <dbReference type="ARBA" id="ARBA00023082"/>
    </source>
</evidence>
<dbReference type="OrthoDB" id="655312at2"/>
<dbReference type="InterPro" id="IPR039425">
    <property type="entry name" value="RNA_pol_sigma-70-like"/>
</dbReference>
<dbReference type="Pfam" id="PF08281">
    <property type="entry name" value="Sigma70_r4_2"/>
    <property type="match status" value="1"/>
</dbReference>
<sequence length="188" mass="22198">MTRSLLEHRFETLYAEQHRMLYAFVLKRTGSTYMAEEIVQATFIRWWELVSTGRSETMQSERALYLIAKGLLVDDHRKNLASQRLAEAYSNQIQQYAENDQRLSLADLQEVIRKAIDELPPRRQQIFQMSRFEDLTYQEIADRLDISIHTVESQMVKAIRELRRQIRPHIDENLSAAHLFVLSLIGLY</sequence>
<feature type="domain" description="RNA polymerase sigma-70 region 2" evidence="5">
    <location>
        <begin position="13"/>
        <end position="79"/>
    </location>
</feature>
<accession>A0A2S9IYC5</accession>
<gene>
    <name evidence="7" type="ORF">C5745_18220</name>
</gene>
<evidence type="ECO:0000256" key="4">
    <source>
        <dbReference type="ARBA" id="ARBA00023163"/>
    </source>
</evidence>
<dbReference type="InterPro" id="IPR014284">
    <property type="entry name" value="RNA_pol_sigma-70_dom"/>
</dbReference>
<keyword evidence="8" id="KW-1185">Reference proteome</keyword>
<evidence type="ECO:0000313" key="7">
    <source>
        <dbReference type="EMBL" id="PRD45525.1"/>
    </source>
</evidence>
<dbReference type="NCBIfam" id="TIGR02937">
    <property type="entry name" value="sigma70-ECF"/>
    <property type="match status" value="1"/>
</dbReference>
<dbReference type="GO" id="GO:0016987">
    <property type="term" value="F:sigma factor activity"/>
    <property type="evidence" value="ECO:0007669"/>
    <property type="project" value="UniProtKB-KW"/>
</dbReference>
<organism evidence="7 8">
    <name type="scientific">Sphingobacterium haloxyli</name>
    <dbReference type="NCBI Taxonomy" id="2100533"/>
    <lineage>
        <taxon>Bacteria</taxon>
        <taxon>Pseudomonadati</taxon>
        <taxon>Bacteroidota</taxon>
        <taxon>Sphingobacteriia</taxon>
        <taxon>Sphingobacteriales</taxon>
        <taxon>Sphingobacteriaceae</taxon>
        <taxon>Sphingobacterium</taxon>
    </lineage>
</organism>
<dbReference type="RefSeq" id="WP_105718449.1">
    <property type="nucleotide sequence ID" value="NZ_PVBQ01000020.1"/>
</dbReference>
<dbReference type="AlphaFoldDB" id="A0A2S9IYC5"/>
<dbReference type="EMBL" id="PVBQ01000020">
    <property type="protein sequence ID" value="PRD45525.1"/>
    <property type="molecule type" value="Genomic_DNA"/>
</dbReference>
<dbReference type="InterPro" id="IPR036388">
    <property type="entry name" value="WH-like_DNA-bd_sf"/>
</dbReference>
<dbReference type="Pfam" id="PF04542">
    <property type="entry name" value="Sigma70_r2"/>
    <property type="match status" value="1"/>
</dbReference>
<dbReference type="PANTHER" id="PTHR43133:SF46">
    <property type="entry name" value="RNA POLYMERASE SIGMA-70 FACTOR ECF SUBFAMILY"/>
    <property type="match status" value="1"/>
</dbReference>
<reference evidence="7 8" key="1">
    <citation type="submission" date="2018-02" db="EMBL/GenBank/DDBJ databases">
        <title>The draft genome of Sphingobacterium sp. 5JN-11.</title>
        <authorList>
            <person name="Liu L."/>
            <person name="Li L."/>
            <person name="Liang L."/>
            <person name="Zhang X."/>
            <person name="Wang T."/>
        </authorList>
    </citation>
    <scope>NUCLEOTIDE SEQUENCE [LARGE SCALE GENOMIC DNA]</scope>
    <source>
        <strain evidence="7 8">5JN-11</strain>
    </source>
</reference>
<dbReference type="InterPro" id="IPR013325">
    <property type="entry name" value="RNA_pol_sigma_r2"/>
</dbReference>
<dbReference type="Proteomes" id="UP000239711">
    <property type="component" value="Unassembled WGS sequence"/>
</dbReference>
<proteinExistence type="inferred from homology"/>
<dbReference type="GO" id="GO:0003677">
    <property type="term" value="F:DNA binding"/>
    <property type="evidence" value="ECO:0007669"/>
    <property type="project" value="InterPro"/>
</dbReference>
<dbReference type="GO" id="GO:0006352">
    <property type="term" value="P:DNA-templated transcription initiation"/>
    <property type="evidence" value="ECO:0007669"/>
    <property type="project" value="InterPro"/>
</dbReference>
<feature type="domain" description="RNA polymerase sigma factor 70 region 4 type 2" evidence="6">
    <location>
        <begin position="110"/>
        <end position="162"/>
    </location>
</feature>
<evidence type="ECO:0000313" key="8">
    <source>
        <dbReference type="Proteomes" id="UP000239711"/>
    </source>
</evidence>
<evidence type="ECO:0000259" key="5">
    <source>
        <dbReference type="Pfam" id="PF04542"/>
    </source>
</evidence>
<evidence type="ECO:0000256" key="1">
    <source>
        <dbReference type="ARBA" id="ARBA00010641"/>
    </source>
</evidence>
<dbReference type="Gene3D" id="1.10.10.10">
    <property type="entry name" value="Winged helix-like DNA-binding domain superfamily/Winged helix DNA-binding domain"/>
    <property type="match status" value="1"/>
</dbReference>
<dbReference type="SUPFAM" id="SSF88659">
    <property type="entry name" value="Sigma3 and sigma4 domains of RNA polymerase sigma factors"/>
    <property type="match status" value="1"/>
</dbReference>
<dbReference type="InterPro" id="IPR013249">
    <property type="entry name" value="RNA_pol_sigma70_r4_t2"/>
</dbReference>
<dbReference type="CDD" id="cd06171">
    <property type="entry name" value="Sigma70_r4"/>
    <property type="match status" value="1"/>
</dbReference>
<dbReference type="InterPro" id="IPR013324">
    <property type="entry name" value="RNA_pol_sigma_r3/r4-like"/>
</dbReference>
<keyword evidence="4" id="KW-0804">Transcription</keyword>
<evidence type="ECO:0000256" key="2">
    <source>
        <dbReference type="ARBA" id="ARBA00023015"/>
    </source>
</evidence>
<dbReference type="Gene3D" id="1.10.1740.10">
    <property type="match status" value="1"/>
</dbReference>
<dbReference type="InterPro" id="IPR007627">
    <property type="entry name" value="RNA_pol_sigma70_r2"/>
</dbReference>
<dbReference type="PANTHER" id="PTHR43133">
    <property type="entry name" value="RNA POLYMERASE ECF-TYPE SIGMA FACTO"/>
    <property type="match status" value="1"/>
</dbReference>
<comment type="caution">
    <text evidence="7">The sequence shown here is derived from an EMBL/GenBank/DDBJ whole genome shotgun (WGS) entry which is preliminary data.</text>
</comment>